<reference evidence="3" key="1">
    <citation type="submission" date="2017-02" db="EMBL/GenBank/DDBJ databases">
        <authorList>
            <person name="Varghese N."/>
            <person name="Submissions S."/>
        </authorList>
    </citation>
    <scope>NUCLEOTIDE SEQUENCE [LARGE SCALE GENOMIC DNA]</scope>
    <source>
        <strain evidence="3">ATCC BAA-73</strain>
    </source>
</reference>
<dbReference type="Proteomes" id="UP000190625">
    <property type="component" value="Unassembled WGS sequence"/>
</dbReference>
<accession>A0A1T4N6R9</accession>
<feature type="domain" description="SipL SPOCS" evidence="1">
    <location>
        <begin position="478"/>
        <end position="556"/>
    </location>
</feature>
<proteinExistence type="predicted"/>
<name>A0A1T4N6R9_9FIRM</name>
<dbReference type="InterPro" id="IPR024300">
    <property type="entry name" value="SipL_SPOCS_dom"/>
</dbReference>
<feature type="domain" description="SipL SPOCS" evidence="1">
    <location>
        <begin position="23"/>
        <end position="101"/>
    </location>
</feature>
<protein>
    <recommendedName>
        <fullName evidence="1">SipL SPOCS domain-containing protein</fullName>
    </recommendedName>
</protein>
<evidence type="ECO:0000259" key="1">
    <source>
        <dbReference type="Pfam" id="PF12673"/>
    </source>
</evidence>
<dbReference type="EMBL" id="FUWM01000013">
    <property type="protein sequence ID" value="SJZ74902.1"/>
    <property type="molecule type" value="Genomic_DNA"/>
</dbReference>
<gene>
    <name evidence="2" type="ORF">SAMN02745118_01717</name>
</gene>
<feature type="domain" description="SipL SPOCS" evidence="1">
    <location>
        <begin position="161"/>
        <end position="237"/>
    </location>
</feature>
<dbReference type="Pfam" id="PF12673">
    <property type="entry name" value="SipL"/>
    <property type="match status" value="5"/>
</dbReference>
<dbReference type="OrthoDB" id="9779340at2"/>
<dbReference type="RefSeq" id="WP_078810181.1">
    <property type="nucleotide sequence ID" value="NZ_FUWM01000013.1"/>
</dbReference>
<sequence length="785" mass="86236">MAIDNSHKVKRATVQQIDLPVPAQKIRNIDAEVRDVTYEVIEDKIIIQGVIHKQIFFVGVDDVVYHRAEDLNFSTFIDVPGAEPGMEAQIHTMIEHISFELSADGTELHQKVVLEVFVKITDFIQIQLEEGNLGPYVLETVIGEGTTQEIVSNDFELQIPAQKITEVAAEIRDLQTEVIQDKVIIQGTLHKQIFFVGQDDVNYHQAENIDFSTFVDIPGVTEDSNVQVHPTIEDVQRSLSPDGTILSQDVIIEFFVKATETQQINVASEPEGFLLKLDRIINTNETQTMDVRDVTLNLPALKVSQVDTVLQDLDITVIPDKVIIQGVIDKQIFFVGLDDGVEHHQAEEVPFSTFVDVPGAQPGMDATVETEVELAQVELMDDQTTVHEKVVVRLIVTVTEEEQVSVATDGDGPLIKTRQVISEGTKQIIVQPPSPPTPPQPPVAGVEVDRVLIKEITGESASEQVLVEQEIELCPDAEVVNSVTGEVIPETLNFANIDGEFLVEGIVEKQVQYFDGSMTRNLTEEVGFQVIVPFPDVDPTDDIEADAVVENISFQLRDDGCTLFQAVTVEATVTAGTSRQLEVVTDVIGTGEAAGMVTTETIEVITQQVLAEGVAFPELQNTIDLTPAATEIIDIAATIEDVTFELDFAGEDDQVTVNGTIIKEITYATNGDEITTTEQIPFTVTVDITEINPNIELEPDMDLNIQVHPRVDDISFVLNETGDQLTQTIVLEVFVKVTETVELTVVTDVIGGEQFIDEIITEEVILDVVGDGQGPIPVEVVIDVI</sequence>
<feature type="domain" description="SipL SPOCS" evidence="1">
    <location>
        <begin position="631"/>
        <end position="716"/>
    </location>
</feature>
<organism evidence="2 3">
    <name type="scientific">Selenihalanaerobacter shriftii</name>
    <dbReference type="NCBI Taxonomy" id="142842"/>
    <lineage>
        <taxon>Bacteria</taxon>
        <taxon>Bacillati</taxon>
        <taxon>Bacillota</taxon>
        <taxon>Clostridia</taxon>
        <taxon>Halanaerobiales</taxon>
        <taxon>Halobacteroidaceae</taxon>
        <taxon>Selenihalanaerobacter</taxon>
    </lineage>
</organism>
<evidence type="ECO:0000313" key="3">
    <source>
        <dbReference type="Proteomes" id="UP000190625"/>
    </source>
</evidence>
<dbReference type="STRING" id="142842.SAMN02745118_01717"/>
<feature type="domain" description="SipL SPOCS" evidence="1">
    <location>
        <begin position="301"/>
        <end position="379"/>
    </location>
</feature>
<dbReference type="AlphaFoldDB" id="A0A1T4N6R9"/>
<evidence type="ECO:0000313" key="2">
    <source>
        <dbReference type="EMBL" id="SJZ74902.1"/>
    </source>
</evidence>
<keyword evidence="3" id="KW-1185">Reference proteome</keyword>